<keyword evidence="4" id="KW-1185">Reference proteome</keyword>
<proteinExistence type="predicted"/>
<name>A0ABR3B3V0_PHYBL</name>
<feature type="region of interest" description="Disordered" evidence="1">
    <location>
        <begin position="1"/>
        <end position="63"/>
    </location>
</feature>
<dbReference type="InterPro" id="IPR045117">
    <property type="entry name" value="ATXN2-like"/>
</dbReference>
<protein>
    <recommendedName>
        <fullName evidence="2">LsmAD domain-containing protein</fullName>
    </recommendedName>
</protein>
<dbReference type="PANTHER" id="PTHR12854:SF7">
    <property type="entry name" value="ATAXIN-2 HOMOLOG"/>
    <property type="match status" value="1"/>
</dbReference>
<dbReference type="EMBL" id="JBCLYO010000004">
    <property type="protein sequence ID" value="KAL0089939.1"/>
    <property type="molecule type" value="Genomic_DNA"/>
</dbReference>
<dbReference type="Proteomes" id="UP001448207">
    <property type="component" value="Unassembled WGS sequence"/>
</dbReference>
<feature type="region of interest" description="Disordered" evidence="1">
    <location>
        <begin position="458"/>
        <end position="478"/>
    </location>
</feature>
<feature type="domain" description="LsmAD" evidence="2">
    <location>
        <begin position="228"/>
        <end position="299"/>
    </location>
</feature>
<dbReference type="InterPro" id="IPR025852">
    <property type="entry name" value="SM_dom_ATX"/>
</dbReference>
<dbReference type="PANTHER" id="PTHR12854">
    <property type="entry name" value="ATAXIN 2-RELATED"/>
    <property type="match status" value="1"/>
</dbReference>
<feature type="compositionally biased region" description="Basic residues" evidence="1">
    <location>
        <begin position="17"/>
        <end position="29"/>
    </location>
</feature>
<sequence length="836" mass="91527">MAFANTKQGKKQDPNHHKPSQNRGSHKKWGGNQNNGRNGSYAFTNNNTNSNGPVESNFKQPEPYVESPDIAKLMHERMLFLLVHLTGSVVHVTVRDGTKFEGVFHGASSEGDLGVSLKMARKIYDPAAPPSENGKSNPVKKTLLIVAKDLVEISAPDVDLTVGEGPVQDRDSFKTDTDISSKMEFKERELHRWNPEVQGSALESLEDMDASANNAGSWDQFAANEKLFGLKTDFDEEIYTTRLDRSAPGYKDREKKAIEMANEIQKSTTTNVHLMEERGMEVEDNGMDEEDRYGAVVREVNPNKYMPPALRKLQQQQQQQQQQPAVKKEPLQEKPVSNLPPNSPLHKLTTGTPSKAVAPTGAPLSSSHPNMRQESSAALSKIGGSVKKLGDSPSSNKHIEAEIATTFRQFALVEKDKLHAKKQALQKKEKDGRLADLRNFHKTFKLNVPVPPDLVPLLSKGKKKTGSPESDKTVSLPSPEVLNKEAITKETIKDVAISTEEKYSEKFEKESASTASPPMVAPVTPPPTAAATPVAVTVAAAAANPEESTKSTVVSAAPKASLVGSGFKFNVKASEFKPNPVAPAFVPGGSRVASNESSPFFAGRLLKKGGSTEHLSVTEMFSAPFSHGKNVSPSSVGPIWPFGNKPYRHQFTQFIHYDEDVYTGYPPPNYPYGYPQYRYPQQYMPGMAPIAVQQPPGAPYMSSQFVPSGPINGAPMQHGGSPMQHGGAPPNVTYSPQMPSGSPHGSPFPQGYPSPQRSPMIPQGIPPHQVYQYQGNPPHGAPMMMRYPPDMMPPNGSGPSVMMQRPMMVESNMMHCPPQEHTSRKLWVTHKIHRNH</sequence>
<dbReference type="SMART" id="SM01272">
    <property type="entry name" value="LsmAD"/>
    <property type="match status" value="1"/>
</dbReference>
<dbReference type="Pfam" id="PF06741">
    <property type="entry name" value="LsmAD"/>
    <property type="match status" value="1"/>
</dbReference>
<feature type="compositionally biased region" description="Polar residues" evidence="1">
    <location>
        <begin position="363"/>
        <end position="377"/>
    </location>
</feature>
<organism evidence="3 4">
    <name type="scientific">Phycomyces blakesleeanus</name>
    <dbReference type="NCBI Taxonomy" id="4837"/>
    <lineage>
        <taxon>Eukaryota</taxon>
        <taxon>Fungi</taxon>
        <taxon>Fungi incertae sedis</taxon>
        <taxon>Mucoromycota</taxon>
        <taxon>Mucoromycotina</taxon>
        <taxon>Mucoromycetes</taxon>
        <taxon>Mucorales</taxon>
        <taxon>Phycomycetaceae</taxon>
        <taxon>Phycomyces</taxon>
    </lineage>
</organism>
<evidence type="ECO:0000313" key="4">
    <source>
        <dbReference type="Proteomes" id="UP001448207"/>
    </source>
</evidence>
<evidence type="ECO:0000313" key="3">
    <source>
        <dbReference type="EMBL" id="KAL0089939.1"/>
    </source>
</evidence>
<accession>A0ABR3B3V0</accession>
<feature type="region of interest" description="Disordered" evidence="1">
    <location>
        <begin position="716"/>
        <end position="754"/>
    </location>
</feature>
<reference evidence="3 4" key="1">
    <citation type="submission" date="2024-04" db="EMBL/GenBank/DDBJ databases">
        <title>Symmetric and asymmetric DNA N6-adenine methylation regulates different biological responses in Mucorales.</title>
        <authorList>
            <consortium name="Lawrence Berkeley National Laboratory"/>
            <person name="Lax C."/>
            <person name="Mondo S.J."/>
            <person name="Osorio-Concepcion M."/>
            <person name="Muszewska A."/>
            <person name="Corrochano-Luque M."/>
            <person name="Gutierrez G."/>
            <person name="Riley R."/>
            <person name="Lipzen A."/>
            <person name="Guo J."/>
            <person name="Hundley H."/>
            <person name="Amirebrahimi M."/>
            <person name="Ng V."/>
            <person name="Lorenzo-Gutierrez D."/>
            <person name="Binder U."/>
            <person name="Yang J."/>
            <person name="Song Y."/>
            <person name="Canovas D."/>
            <person name="Navarro E."/>
            <person name="Freitag M."/>
            <person name="Gabaldon T."/>
            <person name="Grigoriev I.V."/>
            <person name="Corrochano L.M."/>
            <person name="Nicolas F.E."/>
            <person name="Garre V."/>
        </authorList>
    </citation>
    <scope>NUCLEOTIDE SEQUENCE [LARGE SCALE GENOMIC DNA]</scope>
    <source>
        <strain evidence="3 4">L51</strain>
    </source>
</reference>
<gene>
    <name evidence="3" type="ORF">J3Q64DRAFT_1390979</name>
</gene>
<feature type="compositionally biased region" description="Low complexity" evidence="1">
    <location>
        <begin position="314"/>
        <end position="323"/>
    </location>
</feature>
<comment type="caution">
    <text evidence="3">The sequence shown here is derived from an EMBL/GenBank/DDBJ whole genome shotgun (WGS) entry which is preliminary data.</text>
</comment>
<dbReference type="InterPro" id="IPR009604">
    <property type="entry name" value="LsmAD_domain"/>
</dbReference>
<evidence type="ECO:0000256" key="1">
    <source>
        <dbReference type="SAM" id="MobiDB-lite"/>
    </source>
</evidence>
<feature type="compositionally biased region" description="Polar residues" evidence="1">
    <location>
        <begin position="31"/>
        <end position="59"/>
    </location>
</feature>
<dbReference type="Pfam" id="PF14438">
    <property type="entry name" value="SM-ATX"/>
    <property type="match status" value="1"/>
</dbReference>
<evidence type="ECO:0000259" key="2">
    <source>
        <dbReference type="SMART" id="SM01272"/>
    </source>
</evidence>
<feature type="region of interest" description="Disordered" evidence="1">
    <location>
        <begin position="310"/>
        <end position="377"/>
    </location>
</feature>